<dbReference type="EMBL" id="JAENIM010000039">
    <property type="protein sequence ID" value="MBK1791607.1"/>
    <property type="molecule type" value="Genomic_DNA"/>
</dbReference>
<keyword evidence="2" id="KW-1185">Reference proteome</keyword>
<protein>
    <submittedName>
        <fullName evidence="1">TonB-dependent receptor</fullName>
    </submittedName>
</protein>
<proteinExistence type="predicted"/>
<evidence type="ECO:0000313" key="1">
    <source>
        <dbReference type="EMBL" id="MBK1791607.1"/>
    </source>
</evidence>
<accession>A0A8J7MEP3</accession>
<comment type="caution">
    <text evidence="1">The sequence shown here is derived from an EMBL/GenBank/DDBJ whole genome shotgun (WGS) entry which is preliminary data.</text>
</comment>
<dbReference type="AlphaFoldDB" id="A0A8J7MEP3"/>
<gene>
    <name evidence="1" type="ORF">JIN82_10635</name>
</gene>
<sequence length="462" mass="52529">MSESTTYNKALRINLDESKYGSFAEIGAGQEVANWFFRAPASAGTVAKSMSAYDMTMSDEIYGKASRYVSRQRLLQMLSHEYSLLDERLSEKRGDTTRFFSFCNTVRARGYQDTGECHGWLGIRLQLHPKSSPCDILMHVRLLDLENTDQMEALGVVGTNMIYAALYHLDSLDQFVDSLLDNLAKGRVEVDMLKFEGKGFEYIDNRLCHLQLVQKGLTDAAMFLPTGEVVQPAEVLYKKPIILLRGSFDPVLRLHLDMLDQSKEAFLRELGQETVDNSMEICEISMNNLLRGTAVDHRAFLDRADALQALGKTVLVSNCPEFHRIGTYLRRYTSEPIGIVLSIGLLNELFKEKWSENLAGGILESFGRLFKQDLSLLIYPWKHSPDSELVTATSFKSPEKFEPLYRYFLINHLIHELGFSDEELLLYTGRDVTNMIHAGDAKWRKLVPKEGYPVVQHILEGR</sequence>
<organism evidence="1 2">
    <name type="scientific">Persicirhabdus sediminis</name>
    <dbReference type="NCBI Taxonomy" id="454144"/>
    <lineage>
        <taxon>Bacteria</taxon>
        <taxon>Pseudomonadati</taxon>
        <taxon>Verrucomicrobiota</taxon>
        <taxon>Verrucomicrobiia</taxon>
        <taxon>Verrucomicrobiales</taxon>
        <taxon>Verrucomicrobiaceae</taxon>
        <taxon>Persicirhabdus</taxon>
    </lineage>
</organism>
<keyword evidence="1" id="KW-0675">Receptor</keyword>
<evidence type="ECO:0000313" key="2">
    <source>
        <dbReference type="Proteomes" id="UP000624703"/>
    </source>
</evidence>
<dbReference type="Proteomes" id="UP000624703">
    <property type="component" value="Unassembled WGS sequence"/>
</dbReference>
<name>A0A8J7MEP3_9BACT</name>
<dbReference type="RefSeq" id="WP_200311603.1">
    <property type="nucleotide sequence ID" value="NZ_JAENIM010000039.1"/>
</dbReference>
<reference evidence="1" key="1">
    <citation type="submission" date="2021-01" db="EMBL/GenBank/DDBJ databases">
        <title>Modified the classification status of verrucomicrobia.</title>
        <authorList>
            <person name="Feng X."/>
        </authorList>
    </citation>
    <scope>NUCLEOTIDE SEQUENCE</scope>
    <source>
        <strain evidence="1">_KCTC 22039</strain>
    </source>
</reference>